<dbReference type="AlphaFoldDB" id="D6Z2R3"/>
<evidence type="ECO:0000313" key="2">
    <source>
        <dbReference type="EMBL" id="ADH85838.1"/>
    </source>
</evidence>
<dbReference type="InParanoid" id="D6Z2R3"/>
<dbReference type="EMBL" id="CP001940">
    <property type="protein sequence ID" value="ADH85838.1"/>
    <property type="molecule type" value="Genomic_DNA"/>
</dbReference>
<dbReference type="RefSeq" id="WP_013163367.1">
    <property type="nucleotide sequence ID" value="NC_014216.1"/>
</dbReference>
<feature type="domain" description="Carrier" evidence="1">
    <location>
        <begin position="6"/>
        <end position="90"/>
    </location>
</feature>
<dbReference type="InterPro" id="IPR009081">
    <property type="entry name" value="PP-bd_ACP"/>
</dbReference>
<dbReference type="PROSITE" id="PS50075">
    <property type="entry name" value="CARRIER"/>
    <property type="match status" value="1"/>
</dbReference>
<dbReference type="Gene3D" id="1.10.1200.10">
    <property type="entry name" value="ACP-like"/>
    <property type="match status" value="1"/>
</dbReference>
<accession>D6Z2R3</accession>
<dbReference type="KEGG" id="dak:DaAHT2_1140"/>
<dbReference type="InterPro" id="IPR036736">
    <property type="entry name" value="ACP-like_sf"/>
</dbReference>
<reference evidence="3" key="1">
    <citation type="submission" date="2010-02" db="EMBL/GenBank/DDBJ databases">
        <title>Complete sequence of Desulfurivibrio alkaliphilus AHT2.</title>
        <authorList>
            <consortium name="US DOE Joint Genome Institute"/>
            <person name="Pitluck S."/>
            <person name="Chertkov O."/>
            <person name="Detter J.C."/>
            <person name="Han C."/>
            <person name="Tapia R."/>
            <person name="Larimer F."/>
            <person name="Land M."/>
            <person name="Hauser L."/>
            <person name="Kyrpides N."/>
            <person name="Mikhailova N."/>
            <person name="Sorokin D.Y."/>
            <person name="Muyzer G."/>
            <person name="Woyke T."/>
        </authorList>
    </citation>
    <scope>NUCLEOTIDE SEQUENCE [LARGE SCALE GENOMIC DNA]</scope>
    <source>
        <strain evidence="3">DSM 19089 / UNIQEM U267 / AHT2</strain>
    </source>
</reference>
<dbReference type="SUPFAM" id="SSF47336">
    <property type="entry name" value="ACP-like"/>
    <property type="match status" value="1"/>
</dbReference>
<keyword evidence="3" id="KW-1185">Reference proteome</keyword>
<gene>
    <name evidence="2" type="ordered locus">DaAHT2_1140</name>
</gene>
<sequence length="92" mass="10170">MESQDRALAEELLPLIVETCRLPARELEVAAIMDQPLIGPDSPLEIDSLDAVEIVVAVQNRYGVRIESVESGQRIMASLTSLAAFIRQHRTL</sequence>
<proteinExistence type="predicted"/>
<evidence type="ECO:0000313" key="3">
    <source>
        <dbReference type="Proteomes" id="UP000001508"/>
    </source>
</evidence>
<dbReference type="eggNOG" id="COG0236">
    <property type="taxonomic scope" value="Bacteria"/>
</dbReference>
<name>D6Z2R3_DESAT</name>
<evidence type="ECO:0000259" key="1">
    <source>
        <dbReference type="PROSITE" id="PS50075"/>
    </source>
</evidence>
<protein>
    <submittedName>
        <fullName evidence="2">Acyl carrier protein</fullName>
    </submittedName>
</protein>
<organism evidence="2 3">
    <name type="scientific">Desulfurivibrio alkaliphilus (strain DSM 19089 / UNIQEM U267 / AHT2)</name>
    <dbReference type="NCBI Taxonomy" id="589865"/>
    <lineage>
        <taxon>Bacteria</taxon>
        <taxon>Pseudomonadati</taxon>
        <taxon>Thermodesulfobacteriota</taxon>
        <taxon>Desulfobulbia</taxon>
        <taxon>Desulfobulbales</taxon>
        <taxon>Desulfobulbaceae</taxon>
        <taxon>Desulfurivibrio</taxon>
    </lineage>
</organism>
<dbReference type="OrthoDB" id="5432342at2"/>
<dbReference type="HOGENOM" id="CLU_108696_14_2_7"/>
<dbReference type="STRING" id="589865.DaAHT2_1140"/>
<dbReference type="Proteomes" id="UP000001508">
    <property type="component" value="Chromosome"/>
</dbReference>